<dbReference type="PANTHER" id="PTHR34947">
    <property type="entry name" value="TRANSMEMBRANE PROTEIN"/>
    <property type="match status" value="1"/>
</dbReference>
<feature type="transmembrane region" description="Helical" evidence="1">
    <location>
        <begin position="21"/>
        <end position="48"/>
    </location>
</feature>
<gene>
    <name evidence="2" type="ORF">OSB04_015630</name>
</gene>
<evidence type="ECO:0000313" key="3">
    <source>
        <dbReference type="Proteomes" id="UP001172457"/>
    </source>
</evidence>
<reference evidence="2" key="1">
    <citation type="submission" date="2023-03" db="EMBL/GenBank/DDBJ databases">
        <title>Chromosome-scale reference genome and RAD-based genetic map of yellow starthistle (Centaurea solstitialis) reveal putative structural variation and QTLs associated with invader traits.</title>
        <authorList>
            <person name="Reatini B."/>
            <person name="Cang F.A."/>
            <person name="Jiang Q."/>
            <person name="Mckibben M.T.W."/>
            <person name="Barker M.S."/>
            <person name="Rieseberg L.H."/>
            <person name="Dlugosch K.M."/>
        </authorList>
    </citation>
    <scope>NUCLEOTIDE SEQUENCE</scope>
    <source>
        <strain evidence="2">CAN-66</strain>
        <tissue evidence="2">Leaf</tissue>
    </source>
</reference>
<organism evidence="2 3">
    <name type="scientific">Centaurea solstitialis</name>
    <name type="common">yellow star-thistle</name>
    <dbReference type="NCBI Taxonomy" id="347529"/>
    <lineage>
        <taxon>Eukaryota</taxon>
        <taxon>Viridiplantae</taxon>
        <taxon>Streptophyta</taxon>
        <taxon>Embryophyta</taxon>
        <taxon>Tracheophyta</taxon>
        <taxon>Spermatophyta</taxon>
        <taxon>Magnoliopsida</taxon>
        <taxon>eudicotyledons</taxon>
        <taxon>Gunneridae</taxon>
        <taxon>Pentapetalae</taxon>
        <taxon>asterids</taxon>
        <taxon>campanulids</taxon>
        <taxon>Asterales</taxon>
        <taxon>Asteraceae</taxon>
        <taxon>Carduoideae</taxon>
        <taxon>Cardueae</taxon>
        <taxon>Centaureinae</taxon>
        <taxon>Centaurea</taxon>
    </lineage>
</organism>
<name>A0AA38WGQ5_9ASTR</name>
<sequence length="235" mass="27444">MMMMADQIKKHNIKSTPKTHFIKLNNIFSIFIFIFLISFSVSICSYTHHFPNFTDSNDRHYIFLLCNGILFFLIMNFNSTHDSSLNQNQPVEIDHPPVVVSSAMEPVAAVEEEIEEEMGEQIVEDDEEFKQNVNRVFVNEGRNDVSIIQDQIEDRKDISIIKDQIEDCNDLSVIEDRMVEEQETGESEEAAETEELNKRCAEFIRNMKERMKFESSYRYRSLQSTKTNATISFLE</sequence>
<evidence type="ECO:0008006" key="4">
    <source>
        <dbReference type="Google" id="ProtNLM"/>
    </source>
</evidence>
<dbReference type="Proteomes" id="UP001172457">
    <property type="component" value="Chromosome 4"/>
</dbReference>
<keyword evidence="3" id="KW-1185">Reference proteome</keyword>
<evidence type="ECO:0000313" key="2">
    <source>
        <dbReference type="EMBL" id="KAJ9551585.1"/>
    </source>
</evidence>
<accession>A0AA38WGQ5</accession>
<proteinExistence type="predicted"/>
<dbReference type="AlphaFoldDB" id="A0AA38WGQ5"/>
<feature type="transmembrane region" description="Helical" evidence="1">
    <location>
        <begin position="60"/>
        <end position="77"/>
    </location>
</feature>
<keyword evidence="1" id="KW-1133">Transmembrane helix</keyword>
<comment type="caution">
    <text evidence="2">The sequence shown here is derived from an EMBL/GenBank/DDBJ whole genome shotgun (WGS) entry which is preliminary data.</text>
</comment>
<keyword evidence="1" id="KW-0812">Transmembrane</keyword>
<protein>
    <recommendedName>
        <fullName evidence="4">Transmembrane protein</fullName>
    </recommendedName>
</protein>
<dbReference type="EMBL" id="JARYMX010000004">
    <property type="protein sequence ID" value="KAJ9551585.1"/>
    <property type="molecule type" value="Genomic_DNA"/>
</dbReference>
<evidence type="ECO:0000256" key="1">
    <source>
        <dbReference type="SAM" id="Phobius"/>
    </source>
</evidence>
<dbReference type="PANTHER" id="PTHR34947:SF4">
    <property type="entry name" value="TRANSMEMBRANE PROTEIN"/>
    <property type="match status" value="1"/>
</dbReference>
<keyword evidence="1" id="KW-0472">Membrane</keyword>